<protein>
    <submittedName>
        <fullName evidence="3">Deaminase</fullName>
    </submittedName>
</protein>
<dbReference type="Proteomes" id="UP000246018">
    <property type="component" value="Unassembled WGS sequence"/>
</dbReference>
<dbReference type="SUPFAM" id="SSF53597">
    <property type="entry name" value="Dihydrofolate reductase-like"/>
    <property type="match status" value="1"/>
</dbReference>
<dbReference type="GO" id="GO:0008703">
    <property type="term" value="F:5-amino-6-(5-phosphoribosylamino)uracil reductase activity"/>
    <property type="evidence" value="ECO:0007669"/>
    <property type="project" value="InterPro"/>
</dbReference>
<dbReference type="InterPro" id="IPR024072">
    <property type="entry name" value="DHFR-like_dom_sf"/>
</dbReference>
<evidence type="ECO:0000259" key="2">
    <source>
        <dbReference type="Pfam" id="PF01872"/>
    </source>
</evidence>
<dbReference type="Gene3D" id="3.40.430.10">
    <property type="entry name" value="Dihydrofolate Reductase, subunit A"/>
    <property type="match status" value="1"/>
</dbReference>
<dbReference type="InterPro" id="IPR002734">
    <property type="entry name" value="RibDG_C"/>
</dbReference>
<feature type="domain" description="Bacterial bifunctional deaminase-reductase C-terminal" evidence="2">
    <location>
        <begin position="7"/>
        <end position="196"/>
    </location>
</feature>
<evidence type="ECO:0000256" key="1">
    <source>
        <dbReference type="SAM" id="MobiDB-lite"/>
    </source>
</evidence>
<organism evidence="3 4">
    <name type="scientific">Nocardioides gansuensis</name>
    <dbReference type="NCBI Taxonomy" id="2138300"/>
    <lineage>
        <taxon>Bacteria</taxon>
        <taxon>Bacillati</taxon>
        <taxon>Actinomycetota</taxon>
        <taxon>Actinomycetes</taxon>
        <taxon>Propionibacteriales</taxon>
        <taxon>Nocardioidaceae</taxon>
        <taxon>Nocardioides</taxon>
    </lineage>
</organism>
<proteinExistence type="predicted"/>
<dbReference type="PANTHER" id="PTHR38011:SF2">
    <property type="entry name" value="BIFUNCTIONAL DEAMINASE-REDUCTASE DOMAIN PROTEIN"/>
    <property type="match status" value="1"/>
</dbReference>
<dbReference type="EMBL" id="QDGZ01000010">
    <property type="protein sequence ID" value="PVG81010.1"/>
    <property type="molecule type" value="Genomic_DNA"/>
</dbReference>
<feature type="compositionally biased region" description="Basic and acidic residues" evidence="1">
    <location>
        <begin position="19"/>
        <end position="34"/>
    </location>
</feature>
<reference evidence="3 4" key="1">
    <citation type="submission" date="2018-04" db="EMBL/GenBank/DDBJ databases">
        <title>Genome of Nocardioides gansuensis WSJ-1.</title>
        <authorList>
            <person name="Wu S."/>
            <person name="Wang G."/>
        </authorList>
    </citation>
    <scope>NUCLEOTIDE SEQUENCE [LARGE SCALE GENOMIC DNA]</scope>
    <source>
        <strain evidence="3 4">WSJ-1</strain>
    </source>
</reference>
<dbReference type="AlphaFoldDB" id="A0A2T8F5N8"/>
<feature type="region of interest" description="Disordered" evidence="1">
    <location>
        <begin position="19"/>
        <end position="44"/>
    </location>
</feature>
<accession>A0A2T8F5N8</accession>
<dbReference type="PANTHER" id="PTHR38011">
    <property type="entry name" value="DIHYDROFOLATE REDUCTASE FAMILY PROTEIN (AFU_ORTHOLOGUE AFUA_8G06820)"/>
    <property type="match status" value="1"/>
</dbReference>
<keyword evidence="4" id="KW-1185">Reference proteome</keyword>
<evidence type="ECO:0000313" key="3">
    <source>
        <dbReference type="EMBL" id="PVG81010.1"/>
    </source>
</evidence>
<dbReference type="OrthoDB" id="3471498at2"/>
<dbReference type="InterPro" id="IPR050765">
    <property type="entry name" value="Riboflavin_Biosynth_HTPR"/>
</dbReference>
<dbReference type="GO" id="GO:0009231">
    <property type="term" value="P:riboflavin biosynthetic process"/>
    <property type="evidence" value="ECO:0007669"/>
    <property type="project" value="InterPro"/>
</dbReference>
<name>A0A2T8F5N8_9ACTN</name>
<comment type="caution">
    <text evidence="3">The sequence shown here is derived from an EMBL/GenBank/DDBJ whole genome shotgun (WGS) entry which is preliminary data.</text>
</comment>
<evidence type="ECO:0000313" key="4">
    <source>
        <dbReference type="Proteomes" id="UP000246018"/>
    </source>
</evidence>
<dbReference type="Pfam" id="PF01872">
    <property type="entry name" value="RibD_C"/>
    <property type="match status" value="1"/>
</dbReference>
<gene>
    <name evidence="3" type="ORF">DDE18_19440</name>
</gene>
<sequence>MKLMTITNVSLDGVTQGHRRIEVGTRREDGRPEEDGSDGFERFGWGPPLLDDEASAFISDAFQRDDAFLLGRHTYEIFAGSWGAGMDPGNPVGAALNTRHKYVASTTLRAPQWANTTVLSGDVESAIRELRAEPGGELQVWGSGTLMCWLLDHRLVDEIVLLISPVIVGQGRRLFPATGADIGLELVAWRSTPKGLTIHTYRTTGRPRYETGST</sequence>